<dbReference type="PIRSF" id="PIRSF003073">
    <property type="entry name" value="DNAC_TnpB_IstB"/>
    <property type="match status" value="1"/>
</dbReference>
<evidence type="ECO:0000259" key="1">
    <source>
        <dbReference type="Pfam" id="PF01695"/>
    </source>
</evidence>
<dbReference type="Proteomes" id="UP000472580">
    <property type="component" value="Unassembled WGS sequence"/>
</dbReference>
<dbReference type="InterPro" id="IPR002611">
    <property type="entry name" value="IstB_ATP-bd"/>
</dbReference>
<comment type="caution">
    <text evidence="2">The sequence shown here is derived from an EMBL/GenBank/DDBJ whole genome shotgun (WGS) entry which is preliminary data.</text>
</comment>
<reference evidence="2 3" key="1">
    <citation type="submission" date="2019-12" db="EMBL/GenBank/DDBJ databases">
        <title>Microbes associate with the intestines of laboratory mice.</title>
        <authorList>
            <person name="Navarre W."/>
            <person name="Wong E."/>
        </authorList>
    </citation>
    <scope>NUCLEOTIDE SEQUENCE [LARGE SCALE GENOMIC DNA]</scope>
    <source>
        <strain evidence="2 3">NM82_D38</strain>
    </source>
</reference>
<dbReference type="SUPFAM" id="SSF52540">
    <property type="entry name" value="P-loop containing nucleoside triphosphate hydrolases"/>
    <property type="match status" value="1"/>
</dbReference>
<dbReference type="InterPro" id="IPR028350">
    <property type="entry name" value="DNAC/IstB-like"/>
</dbReference>
<proteinExistence type="predicted"/>
<sequence length="261" mass="29850">MKTSEITTHDKKILRLSELCKRLKMRAAYERFCAILTDPDACQMPLLDCVIEGLEYEVEKRDSNALNRRLKEAKICLPNARPDTIDFSIERGLDRNQAEALLTMQWMERHQNIIITGAAGCGKTFFACALTNQACMKGKTARVVRIPLLLNQMSASHQIVETYFKKLKEYKNVDLLVLDDWGIGQLDARSREDLLEIINERYMYASTIVTSVLPVSKWAEYINDPTYSDAILDRLVSVSHRIEMYGASVRQMEQYGGVQKS</sequence>
<name>A0A6L6YJY2_9BURK</name>
<keyword evidence="3" id="KW-1185">Reference proteome</keyword>
<dbReference type="Gene3D" id="3.40.50.300">
    <property type="entry name" value="P-loop containing nucleotide triphosphate hydrolases"/>
    <property type="match status" value="1"/>
</dbReference>
<dbReference type="RefSeq" id="WP_255453171.1">
    <property type="nucleotide sequence ID" value="NZ_WSRP01000078.1"/>
</dbReference>
<accession>A0A6L6YJY2</accession>
<dbReference type="PANTHER" id="PTHR30050">
    <property type="entry name" value="CHROMOSOMAL REPLICATION INITIATOR PROTEIN DNAA"/>
    <property type="match status" value="1"/>
</dbReference>
<dbReference type="GO" id="GO:0006260">
    <property type="term" value="P:DNA replication"/>
    <property type="evidence" value="ECO:0007669"/>
    <property type="project" value="TreeGrafter"/>
</dbReference>
<dbReference type="EMBL" id="WSRP01000078">
    <property type="protein sequence ID" value="MVX57996.1"/>
    <property type="molecule type" value="Genomic_DNA"/>
</dbReference>
<dbReference type="Pfam" id="PF01695">
    <property type="entry name" value="IstB_IS21"/>
    <property type="match status" value="1"/>
</dbReference>
<feature type="domain" description="IstB-like ATP-binding" evidence="1">
    <location>
        <begin position="25"/>
        <end position="253"/>
    </location>
</feature>
<evidence type="ECO:0000313" key="3">
    <source>
        <dbReference type="Proteomes" id="UP000472580"/>
    </source>
</evidence>
<dbReference type="GO" id="GO:0005524">
    <property type="term" value="F:ATP binding"/>
    <property type="evidence" value="ECO:0007669"/>
    <property type="project" value="InterPro"/>
</dbReference>
<protein>
    <recommendedName>
        <fullName evidence="1">IstB-like ATP-binding domain-containing protein</fullName>
    </recommendedName>
</protein>
<dbReference type="CDD" id="cd00009">
    <property type="entry name" value="AAA"/>
    <property type="match status" value="1"/>
</dbReference>
<dbReference type="AlphaFoldDB" id="A0A6L6YJY2"/>
<dbReference type="PANTHER" id="PTHR30050:SF4">
    <property type="entry name" value="ATP-BINDING PROTEIN RV3427C IN INSERTION SEQUENCE-RELATED"/>
    <property type="match status" value="1"/>
</dbReference>
<organism evidence="2 3">
    <name type="scientific">Parasutterella muris</name>
    <dbReference type="NCBI Taxonomy" id="2565572"/>
    <lineage>
        <taxon>Bacteria</taxon>
        <taxon>Pseudomonadati</taxon>
        <taxon>Pseudomonadota</taxon>
        <taxon>Betaproteobacteria</taxon>
        <taxon>Burkholderiales</taxon>
        <taxon>Sutterellaceae</taxon>
        <taxon>Parasutterella</taxon>
    </lineage>
</organism>
<dbReference type="InterPro" id="IPR027417">
    <property type="entry name" value="P-loop_NTPase"/>
</dbReference>
<evidence type="ECO:0000313" key="2">
    <source>
        <dbReference type="EMBL" id="MVX57996.1"/>
    </source>
</evidence>
<gene>
    <name evidence="2" type="ORF">E5987_12520</name>
</gene>